<name>A0ACB9AC77_ARCLA</name>
<protein>
    <submittedName>
        <fullName evidence="1">Uncharacterized protein</fullName>
    </submittedName>
</protein>
<comment type="caution">
    <text evidence="1">The sequence shown here is derived from an EMBL/GenBank/DDBJ whole genome shotgun (WGS) entry which is preliminary data.</text>
</comment>
<keyword evidence="2" id="KW-1185">Reference proteome</keyword>
<dbReference type="Proteomes" id="UP001055879">
    <property type="component" value="Linkage Group LG08"/>
</dbReference>
<evidence type="ECO:0000313" key="1">
    <source>
        <dbReference type="EMBL" id="KAI3707614.1"/>
    </source>
</evidence>
<dbReference type="EMBL" id="CM042054">
    <property type="protein sequence ID" value="KAI3707614.1"/>
    <property type="molecule type" value="Genomic_DNA"/>
</dbReference>
<evidence type="ECO:0000313" key="2">
    <source>
        <dbReference type="Proteomes" id="UP001055879"/>
    </source>
</evidence>
<sequence>MRNDLNNRKGESTEQSPFNLTEMTQAYGEAWYWDKRYAKESTTTFDWYQKYESLSPLLHLYVPPTTTHQRVLVVGCGNSDGIRAVDLILFYHGELSNQLWFISITLVLSSGKKIGSAEVQAVFSEGMSKDGYTDIVNIDVSSVVIESMQKKYSGSPHLKYIEMDVRDMKAFESGSFDAVIDKGTLDSLLCGHNSKTNAAKMLEEVERVLKKEGVYILITYGIPAYRLRLLRESHSWAIKLHVIDKLLPGESSKRGTWELTCPVPINSDGSFREGGPPENMDVHYIYVCTKV</sequence>
<gene>
    <name evidence="1" type="ORF">L6452_26240</name>
</gene>
<proteinExistence type="predicted"/>
<reference evidence="1 2" key="2">
    <citation type="journal article" date="2022" name="Mol. Ecol. Resour.">
        <title>The genomes of chicory, endive, great burdock and yacon provide insights into Asteraceae paleo-polyploidization history and plant inulin production.</title>
        <authorList>
            <person name="Fan W."/>
            <person name="Wang S."/>
            <person name="Wang H."/>
            <person name="Wang A."/>
            <person name="Jiang F."/>
            <person name="Liu H."/>
            <person name="Zhao H."/>
            <person name="Xu D."/>
            <person name="Zhang Y."/>
        </authorList>
    </citation>
    <scope>NUCLEOTIDE SEQUENCE [LARGE SCALE GENOMIC DNA]</scope>
    <source>
        <strain evidence="2">cv. Niubang</strain>
    </source>
</reference>
<organism evidence="1 2">
    <name type="scientific">Arctium lappa</name>
    <name type="common">Greater burdock</name>
    <name type="synonym">Lappa major</name>
    <dbReference type="NCBI Taxonomy" id="4217"/>
    <lineage>
        <taxon>Eukaryota</taxon>
        <taxon>Viridiplantae</taxon>
        <taxon>Streptophyta</taxon>
        <taxon>Embryophyta</taxon>
        <taxon>Tracheophyta</taxon>
        <taxon>Spermatophyta</taxon>
        <taxon>Magnoliopsida</taxon>
        <taxon>eudicotyledons</taxon>
        <taxon>Gunneridae</taxon>
        <taxon>Pentapetalae</taxon>
        <taxon>asterids</taxon>
        <taxon>campanulids</taxon>
        <taxon>Asterales</taxon>
        <taxon>Asteraceae</taxon>
        <taxon>Carduoideae</taxon>
        <taxon>Cardueae</taxon>
        <taxon>Arctiinae</taxon>
        <taxon>Arctium</taxon>
    </lineage>
</organism>
<accession>A0ACB9AC77</accession>
<reference evidence="2" key="1">
    <citation type="journal article" date="2022" name="Mol. Ecol. Resour.">
        <title>The genomes of chicory, endive, great burdock and yacon provide insights into Asteraceae palaeo-polyploidization history and plant inulin production.</title>
        <authorList>
            <person name="Fan W."/>
            <person name="Wang S."/>
            <person name="Wang H."/>
            <person name="Wang A."/>
            <person name="Jiang F."/>
            <person name="Liu H."/>
            <person name="Zhao H."/>
            <person name="Xu D."/>
            <person name="Zhang Y."/>
        </authorList>
    </citation>
    <scope>NUCLEOTIDE SEQUENCE [LARGE SCALE GENOMIC DNA]</scope>
    <source>
        <strain evidence="2">cv. Niubang</strain>
    </source>
</reference>